<proteinExistence type="predicted"/>
<dbReference type="InterPro" id="IPR007560">
    <property type="entry name" value="Restrct_endonuc_IV_Mrr"/>
</dbReference>
<dbReference type="CDD" id="cd00093">
    <property type="entry name" value="HTH_XRE"/>
    <property type="match status" value="1"/>
</dbReference>
<dbReference type="PROSITE" id="PS50943">
    <property type="entry name" value="HTH_CROC1"/>
    <property type="match status" value="1"/>
</dbReference>
<dbReference type="Proteomes" id="UP000525686">
    <property type="component" value="Unassembled WGS sequence"/>
</dbReference>
<dbReference type="InterPro" id="IPR010982">
    <property type="entry name" value="Lambda_DNA-bd_dom_sf"/>
</dbReference>
<dbReference type="GO" id="GO:0009307">
    <property type="term" value="P:DNA restriction-modification system"/>
    <property type="evidence" value="ECO:0007669"/>
    <property type="project" value="InterPro"/>
</dbReference>
<evidence type="ECO:0000259" key="1">
    <source>
        <dbReference type="PROSITE" id="PS50943"/>
    </source>
</evidence>
<dbReference type="SUPFAM" id="SSF52540">
    <property type="entry name" value="P-loop containing nucleoside triphosphate hydrolases"/>
    <property type="match status" value="1"/>
</dbReference>
<dbReference type="InterPro" id="IPR001387">
    <property type="entry name" value="Cro/C1-type_HTH"/>
</dbReference>
<dbReference type="Pfam" id="PF04471">
    <property type="entry name" value="Mrr_cat"/>
    <property type="match status" value="1"/>
</dbReference>
<reference evidence="3" key="1">
    <citation type="submission" date="2020-05" db="EMBL/GenBank/DDBJ databases">
        <title>Classification of alakaliphilic streptomycetes isolated from an alkaline soil next to Lonar Crater, India and a proposal for the recognition of Streptomyces alkaliterrae sp. nov.</title>
        <authorList>
            <person name="Golinska P."/>
        </authorList>
    </citation>
    <scope>NUCLEOTIDE SEQUENCE [LARGE SCALE GENOMIC DNA]</scope>
    <source>
        <strain evidence="3">OF3</strain>
    </source>
</reference>
<comment type="caution">
    <text evidence="2">The sequence shown here is derived from an EMBL/GenBank/DDBJ whole genome shotgun (WGS) entry which is preliminary data.</text>
</comment>
<dbReference type="EMBL" id="JABJWZ010000300">
    <property type="protein sequence ID" value="MBB1256139.1"/>
    <property type="molecule type" value="Genomic_DNA"/>
</dbReference>
<gene>
    <name evidence="2" type="ORF">H3146_22665</name>
</gene>
<sequence length="1339" mass="148265">MGEIPASEIRSAREARGWGQGELARALGVGQQTVSRWERGVTSPRGELLDRLRAALGLGGTETPPRRPLLEELPFNRLDAYQFEQFCAALAARLYPDAREVQRCGVRGDPQHGIDIRVVTADGERVGIQCKRYLKFHPDSFRNAVRKLDPVLAGVDRCVLFLSTRASAAVQRICDGLDEWTIWDSEVLSREVARLPREQALTLLDRYFPDMRQEFLGVRTPSVWQTTEEAFRPLPGTHDFRLVGRTETLEALRAFAGGGGEPRVAVLTGAAGQGKSRLLYELALRHDREQRATTRVLPPGPLSPEEFELLPTIDHLLVIVEDAHDRADDLAMVVNGVLRVRPRARMVVATRPYGRPVVQRALRAAHLDERDVPGWELPPLRLEEAEALVREVMGEGADHPARVVAQLAADSPLLMVNAAIAMRRGDLDLRRLQSHPDVRRLLLDVFVQSALSGSEQPDDDRALLHAVAALQPVAVDVPHFQEALAGLLQMPFTRVSPRLLRLTDSRVLVRRGASVRISPDLLGDVLLAEAAINPENGSPTGYLRHVQEQADGEALSNALINTSRVEWQWRAGRSRQSVLAPLWAGLEADFQQGGADTRVALFRLLRKVAPFQPQRVLGLIRWALAHPTTDNEGSDESGWLKPRNQADVIREVPRVLEAVAVDLDHLRTVYDLLWSLGREDKRALGQKPDSPLRILLDLAAYAPGKPLDYQEILLEALPDWLEEAAPDPADRMPLALLDPLFSNTAETRTMDGWTLALRRYAVDAEAVAPVRRRAASILLNQYAAEDEVRATVAAATLREVLRHQGEDFEPYNVELLTELATRVDEARPSPFTSLETRRSLSWSAKHGTTPVRRLAQTIIDALPTTAEHQLALLLHTAVYEDALVPRAENAEVAEGVLSYWAALRHAAVEELRTRPADQAAALLVSLVETGRAVLADHSEGVRALLKEATREAPDLFPALLDELADAQEGTVRVMLPPVLAASFETNALRAVETCRRIIADGSSVEAWSVTKALQEWVSQTSAGTADVLDVTRALSEHSDPVVRAGALNVAVAMLRTARDAALALLTSDPLIEAGPLPDRFWSAFTTDGLLSWNDLTNTQRTVLLDQLVARPTLSSHVVQQFFAHLAEADADAAVELLRARVERLEDSQVDEFFHPLPSKWTVPLPFSASPELSSLTRSVRDWLAQPRQDSWCRELHAPELFWTLVGSADERVLGLLLEPYRNGDTALGEAAVPLLRKLPKHIVWDRVDFVAALLKSASRLSERLLRRTRESLWAAIFAGVRTGTPGKPHEEDIEIRRRARQIRDGLPRGSAVDLLYKTLEDSAQWNIDRAADDLPGPPV</sequence>
<organism evidence="2 3">
    <name type="scientific">Streptomyces alkaliterrae</name>
    <dbReference type="NCBI Taxonomy" id="2213162"/>
    <lineage>
        <taxon>Bacteria</taxon>
        <taxon>Bacillati</taxon>
        <taxon>Actinomycetota</taxon>
        <taxon>Actinomycetes</taxon>
        <taxon>Kitasatosporales</taxon>
        <taxon>Streptomycetaceae</taxon>
        <taxon>Streptomyces</taxon>
    </lineage>
</organism>
<evidence type="ECO:0000313" key="3">
    <source>
        <dbReference type="Proteomes" id="UP000525686"/>
    </source>
</evidence>
<name>A0A7W3WPN6_9ACTN</name>
<protein>
    <submittedName>
        <fullName evidence="2">Helix-turn-helix domain-containing protein</fullName>
    </submittedName>
</protein>
<dbReference type="Pfam" id="PF01381">
    <property type="entry name" value="HTH_3"/>
    <property type="match status" value="1"/>
</dbReference>
<dbReference type="GO" id="GO:0003677">
    <property type="term" value="F:DNA binding"/>
    <property type="evidence" value="ECO:0007669"/>
    <property type="project" value="InterPro"/>
</dbReference>
<dbReference type="Gene3D" id="1.10.260.40">
    <property type="entry name" value="lambda repressor-like DNA-binding domains"/>
    <property type="match status" value="1"/>
</dbReference>
<dbReference type="SMART" id="SM00530">
    <property type="entry name" value="HTH_XRE"/>
    <property type="match status" value="1"/>
</dbReference>
<dbReference type="RefSeq" id="WP_181355299.1">
    <property type="nucleotide sequence ID" value="NZ_JABJWZ010000300.1"/>
</dbReference>
<dbReference type="SUPFAM" id="SSF47413">
    <property type="entry name" value="lambda repressor-like DNA-binding domains"/>
    <property type="match status" value="1"/>
</dbReference>
<feature type="domain" description="HTH cro/C1-type" evidence="1">
    <location>
        <begin position="9"/>
        <end position="57"/>
    </location>
</feature>
<accession>A0A7W3WPN6</accession>
<dbReference type="GO" id="GO:0004519">
    <property type="term" value="F:endonuclease activity"/>
    <property type="evidence" value="ECO:0007669"/>
    <property type="project" value="InterPro"/>
</dbReference>
<dbReference type="InterPro" id="IPR027417">
    <property type="entry name" value="P-loop_NTPase"/>
</dbReference>
<evidence type="ECO:0000313" key="2">
    <source>
        <dbReference type="EMBL" id="MBB1256139.1"/>
    </source>
</evidence>